<dbReference type="GO" id="GO:0051539">
    <property type="term" value="F:4 iron, 4 sulfur cluster binding"/>
    <property type="evidence" value="ECO:0007669"/>
    <property type="project" value="UniProtKB-KW"/>
</dbReference>
<dbReference type="GO" id="GO:0006614">
    <property type="term" value="P:SRP-dependent cotranslational protein targeting to membrane"/>
    <property type="evidence" value="ECO:0007669"/>
    <property type="project" value="InterPro"/>
</dbReference>
<evidence type="ECO:0000259" key="6">
    <source>
        <dbReference type="Pfam" id="PF00448"/>
    </source>
</evidence>
<feature type="compositionally biased region" description="Basic and acidic residues" evidence="4">
    <location>
        <begin position="15"/>
        <end position="28"/>
    </location>
</feature>
<feature type="region of interest" description="Disordered" evidence="4">
    <location>
        <begin position="1"/>
        <end position="28"/>
    </location>
</feature>
<organism evidence="7 8">
    <name type="scientific">Striga asiatica</name>
    <name type="common">Asiatic witchweed</name>
    <name type="synonym">Buchnera asiatica</name>
    <dbReference type="NCBI Taxonomy" id="4170"/>
    <lineage>
        <taxon>Eukaryota</taxon>
        <taxon>Viridiplantae</taxon>
        <taxon>Streptophyta</taxon>
        <taxon>Embryophyta</taxon>
        <taxon>Tracheophyta</taxon>
        <taxon>Spermatophyta</taxon>
        <taxon>Magnoliopsida</taxon>
        <taxon>eudicotyledons</taxon>
        <taxon>Gunneridae</taxon>
        <taxon>Pentapetalae</taxon>
        <taxon>asterids</taxon>
        <taxon>lamiids</taxon>
        <taxon>Lamiales</taxon>
        <taxon>Orobanchaceae</taxon>
        <taxon>Buchnereae</taxon>
        <taxon>Striga</taxon>
    </lineage>
</organism>
<gene>
    <name evidence="7" type="ORF">STAS_35400</name>
</gene>
<protein>
    <submittedName>
        <fullName evidence="7">Lipoyl synthase</fullName>
    </submittedName>
</protein>
<feature type="domain" description="SRP54-type proteins GTP-binding" evidence="6">
    <location>
        <begin position="269"/>
        <end position="313"/>
    </location>
</feature>
<dbReference type="GO" id="GO:0005525">
    <property type="term" value="F:GTP binding"/>
    <property type="evidence" value="ECO:0007669"/>
    <property type="project" value="UniProtKB-KW"/>
</dbReference>
<keyword evidence="1" id="KW-0004">4Fe-4S</keyword>
<evidence type="ECO:0000256" key="4">
    <source>
        <dbReference type="SAM" id="MobiDB-lite"/>
    </source>
</evidence>
<proteinExistence type="predicted"/>
<keyword evidence="2" id="KW-0547">Nucleotide-binding</keyword>
<evidence type="ECO:0000256" key="3">
    <source>
        <dbReference type="ARBA" id="ARBA00023134"/>
    </source>
</evidence>
<evidence type="ECO:0000313" key="7">
    <source>
        <dbReference type="EMBL" id="GER57583.1"/>
    </source>
</evidence>
<keyword evidence="1" id="KW-0408">Iron</keyword>
<sequence length="641" mass="72010">MAAARRWHNAGPASGERHGGATTNGERRAAKECEKRFSLAGMFIIRHVHCVGEPVFTAANEVKPTDIANQGLQEAKKKNVDVVIMDTAGRLKITPLKIMLNKEEMISCRLKNSTTELRYRKKLNLAHNSLLIMSMRPRTQSSYWTSSKSHVVQPSVVYGRTLANYNIHRVLYKVDGSSKVKKSLSRLKLNTVCEEAQCPNIGKFWNGSSDGIATATIMVLGDTRWHNAGPASGERHGGATTNGERRAAKECEKRFSLAGMFIIRHVHCVGEPVFTAANEVKPTDIANQGLQEAKKKNVDVVIMDTAGRLKITPLKIMLNKEEMISCRLKNSTTELRYRKKLNLAHNSLLIMSMRPRTQSSYWTSSKSHVVQPSVVYGRTLANYNIHRVLYKVDGSSKVKKSLSRLKLNTVCEEAQCPNIGKFWNGSSDGIATATIMVLGDTCTRGWWFCAMLPTKEGSESVLEKKMTAHRYRDSYLLQMVFATGVARHRLESGAILGTSPATQLLANEPGDAVRGSRFEAVLDNRVELICSFKKEWVVSYMNNLGGKRVELFAMGNGPYDSQADENFRLASGDIEISNPELIDVGMKTAYETDQAMECSKQVQYRIFVFVCVEFVFFFLFLFKKSFQHMSYNYWVSINFYY</sequence>
<evidence type="ECO:0000256" key="1">
    <source>
        <dbReference type="ARBA" id="ARBA00022485"/>
    </source>
</evidence>
<keyword evidence="3" id="KW-0342">GTP-binding</keyword>
<accession>A0A5A7RK23</accession>
<reference evidence="8" key="1">
    <citation type="journal article" date="2019" name="Curr. Biol.">
        <title>Genome Sequence of Striga asiatica Provides Insight into the Evolution of Plant Parasitism.</title>
        <authorList>
            <person name="Yoshida S."/>
            <person name="Kim S."/>
            <person name="Wafula E.K."/>
            <person name="Tanskanen J."/>
            <person name="Kim Y.M."/>
            <person name="Honaas L."/>
            <person name="Yang Z."/>
            <person name="Spallek T."/>
            <person name="Conn C.E."/>
            <person name="Ichihashi Y."/>
            <person name="Cheong K."/>
            <person name="Cui S."/>
            <person name="Der J.P."/>
            <person name="Gundlach H."/>
            <person name="Jiao Y."/>
            <person name="Hori C."/>
            <person name="Ishida J.K."/>
            <person name="Kasahara H."/>
            <person name="Kiba T."/>
            <person name="Kim M.S."/>
            <person name="Koo N."/>
            <person name="Laohavisit A."/>
            <person name="Lee Y.H."/>
            <person name="Lumba S."/>
            <person name="McCourt P."/>
            <person name="Mortimer J.C."/>
            <person name="Mutuku J.M."/>
            <person name="Nomura T."/>
            <person name="Sasaki-Sekimoto Y."/>
            <person name="Seto Y."/>
            <person name="Wang Y."/>
            <person name="Wakatake T."/>
            <person name="Sakakibara H."/>
            <person name="Demura T."/>
            <person name="Yamaguchi S."/>
            <person name="Yoneyama K."/>
            <person name="Manabe R.I."/>
            <person name="Nelson D.C."/>
            <person name="Schulman A.H."/>
            <person name="Timko M.P."/>
            <person name="dePamphilis C.W."/>
            <person name="Choi D."/>
            <person name="Shirasu K."/>
        </authorList>
    </citation>
    <scope>NUCLEOTIDE SEQUENCE [LARGE SCALE GENOMIC DNA]</scope>
    <source>
        <strain evidence="8">cv. UVA1</strain>
    </source>
</reference>
<keyword evidence="8" id="KW-1185">Reference proteome</keyword>
<dbReference type="GO" id="GO:0005739">
    <property type="term" value="C:mitochondrion"/>
    <property type="evidence" value="ECO:0007669"/>
    <property type="project" value="TreeGrafter"/>
</dbReference>
<evidence type="ECO:0000313" key="8">
    <source>
        <dbReference type="Proteomes" id="UP000325081"/>
    </source>
</evidence>
<dbReference type="Gene3D" id="3.40.50.300">
    <property type="entry name" value="P-loop containing nucleotide triphosphate hydrolases"/>
    <property type="match status" value="2"/>
</dbReference>
<keyword evidence="1" id="KW-0411">Iron-sulfur</keyword>
<name>A0A5A7RK23_STRAF</name>
<dbReference type="EMBL" id="BKCP01013403">
    <property type="protein sequence ID" value="GER57583.1"/>
    <property type="molecule type" value="Genomic_DNA"/>
</dbReference>
<dbReference type="Pfam" id="PF00448">
    <property type="entry name" value="SRP54"/>
    <property type="match status" value="2"/>
</dbReference>
<keyword evidence="1" id="KW-0479">Metal-binding</keyword>
<evidence type="ECO:0000256" key="2">
    <source>
        <dbReference type="ARBA" id="ARBA00022741"/>
    </source>
</evidence>
<dbReference type="Proteomes" id="UP000325081">
    <property type="component" value="Unassembled WGS sequence"/>
</dbReference>
<dbReference type="InterPro" id="IPR027417">
    <property type="entry name" value="P-loop_NTPase"/>
</dbReference>
<dbReference type="PANTHER" id="PTHR10949">
    <property type="entry name" value="LIPOYL SYNTHASE"/>
    <property type="match status" value="1"/>
</dbReference>
<dbReference type="AlphaFoldDB" id="A0A5A7RK23"/>
<dbReference type="InterPro" id="IPR003698">
    <property type="entry name" value="Lipoyl_synth"/>
</dbReference>
<dbReference type="InterPro" id="IPR000897">
    <property type="entry name" value="SRP54_GTPase_dom"/>
</dbReference>
<dbReference type="PANTHER" id="PTHR10949:SF38">
    <property type="entry name" value="LIPOYL SYNTHASE, CHLOROPLASTIC"/>
    <property type="match status" value="1"/>
</dbReference>
<evidence type="ECO:0000256" key="5">
    <source>
        <dbReference type="SAM" id="Phobius"/>
    </source>
</evidence>
<keyword evidence="5" id="KW-0472">Membrane</keyword>
<dbReference type="GO" id="GO:0016992">
    <property type="term" value="F:lipoate synthase activity"/>
    <property type="evidence" value="ECO:0007669"/>
    <property type="project" value="InterPro"/>
</dbReference>
<comment type="caution">
    <text evidence="7">The sequence shown here is derived from an EMBL/GenBank/DDBJ whole genome shotgun (WGS) entry which is preliminary data.</text>
</comment>
<feature type="transmembrane region" description="Helical" evidence="5">
    <location>
        <begin position="604"/>
        <end position="622"/>
    </location>
</feature>
<feature type="domain" description="SRP54-type proteins GTP-binding" evidence="6">
    <location>
        <begin position="51"/>
        <end position="95"/>
    </location>
</feature>
<keyword evidence="5" id="KW-1133">Transmembrane helix</keyword>
<keyword evidence="5" id="KW-0812">Transmembrane</keyword>